<dbReference type="InterPro" id="IPR035969">
    <property type="entry name" value="Rab-GAP_TBC_sf"/>
</dbReference>
<dbReference type="InterPro" id="IPR050302">
    <property type="entry name" value="Rab_GAP_TBC_domain"/>
</dbReference>
<dbReference type="PANTHER" id="PTHR47219">
    <property type="entry name" value="RAB GTPASE-ACTIVATING PROTEIN 1-LIKE"/>
    <property type="match status" value="1"/>
</dbReference>
<dbReference type="GO" id="GO:0031267">
    <property type="term" value="F:small GTPase binding"/>
    <property type="evidence" value="ECO:0007669"/>
    <property type="project" value="TreeGrafter"/>
</dbReference>
<dbReference type="Gene3D" id="1.10.8.270">
    <property type="entry name" value="putative rabgap domain of human tbc1 domain family member 14 like domains"/>
    <property type="match status" value="1"/>
</dbReference>
<reference evidence="3" key="1">
    <citation type="submission" date="2024-02" db="UniProtKB">
        <authorList>
            <consortium name="WormBaseParasite"/>
        </authorList>
    </citation>
    <scope>IDENTIFICATION</scope>
</reference>
<dbReference type="WBParaSite" id="MBELARI_LOCUS13789">
    <property type="protein sequence ID" value="MBELARI_LOCUS13789"/>
    <property type="gene ID" value="MBELARI_LOCUS13789"/>
</dbReference>
<dbReference type="PANTHER" id="PTHR47219:SF20">
    <property type="entry name" value="TBC1 DOMAIN FAMILY MEMBER 2B"/>
    <property type="match status" value="1"/>
</dbReference>
<accession>A0AAF3J3F6</accession>
<evidence type="ECO:0000313" key="2">
    <source>
        <dbReference type="Proteomes" id="UP000887575"/>
    </source>
</evidence>
<organism evidence="2 3">
    <name type="scientific">Mesorhabditis belari</name>
    <dbReference type="NCBI Taxonomy" id="2138241"/>
    <lineage>
        <taxon>Eukaryota</taxon>
        <taxon>Metazoa</taxon>
        <taxon>Ecdysozoa</taxon>
        <taxon>Nematoda</taxon>
        <taxon>Chromadorea</taxon>
        <taxon>Rhabditida</taxon>
        <taxon>Rhabditina</taxon>
        <taxon>Rhabditomorpha</taxon>
        <taxon>Rhabditoidea</taxon>
        <taxon>Rhabditidae</taxon>
        <taxon>Mesorhabditinae</taxon>
        <taxon>Mesorhabditis</taxon>
    </lineage>
</organism>
<dbReference type="PROSITE" id="PS50086">
    <property type="entry name" value="TBC_RABGAP"/>
    <property type="match status" value="1"/>
</dbReference>
<protein>
    <submittedName>
        <fullName evidence="3">Rab-GAP TBC domain-containing protein</fullName>
    </submittedName>
</protein>
<proteinExistence type="predicted"/>
<evidence type="ECO:0000313" key="3">
    <source>
        <dbReference type="WBParaSite" id="MBELARI_LOCUS13789"/>
    </source>
</evidence>
<feature type="domain" description="Rab-GAP TBC" evidence="1">
    <location>
        <begin position="80"/>
        <end position="256"/>
    </location>
</feature>
<dbReference type="Proteomes" id="UP000887575">
    <property type="component" value="Unassembled WGS sequence"/>
</dbReference>
<dbReference type="GO" id="GO:0005096">
    <property type="term" value="F:GTPase activator activity"/>
    <property type="evidence" value="ECO:0007669"/>
    <property type="project" value="TreeGrafter"/>
</dbReference>
<dbReference type="AlphaFoldDB" id="A0AAF3J3F6"/>
<sequence>MNEQCALHFTGPPGSEVDDLGFRRPWDVKLDENSTYFKAANAYSEFWTQYLPTLVRRRKRWEKVDPRTHPLLMQRFIHKGVPSTFRKEIWLRNCPPRGEIPSTSVPNLVAEEIRLDLPRTFPDNIRLRNTKAQNTVGRILYELARFVPSIGYCQGLNFIAALLWLLLENEERTKDLLIFLIKPRSSWYGMDMSGLRRDMRVLYELLRQEVPVICSTLVRLDVGLDLLLGKWFLCWFLEVLPMETVLRIWDCFIYEGDVWFFRVAIRLLRINSIKIAACKTMDQLLTTIQSIGPSKPSLKCHLLIQNAMSEKITQDQVDALRDRFSKEF</sequence>
<dbReference type="Gene3D" id="1.10.472.80">
    <property type="entry name" value="Ypt/Rab-GAP domain of gyp1p, domain 3"/>
    <property type="match status" value="1"/>
</dbReference>
<name>A0AAF3J3F6_9BILA</name>
<evidence type="ECO:0000259" key="1">
    <source>
        <dbReference type="PROSITE" id="PS50086"/>
    </source>
</evidence>
<dbReference type="Pfam" id="PF00566">
    <property type="entry name" value="RabGAP-TBC"/>
    <property type="match status" value="1"/>
</dbReference>
<dbReference type="SUPFAM" id="SSF47923">
    <property type="entry name" value="Ypt/Rab-GAP domain of gyp1p"/>
    <property type="match status" value="2"/>
</dbReference>
<dbReference type="SMART" id="SM00164">
    <property type="entry name" value="TBC"/>
    <property type="match status" value="1"/>
</dbReference>
<keyword evidence="2" id="KW-1185">Reference proteome</keyword>
<dbReference type="InterPro" id="IPR000195">
    <property type="entry name" value="Rab-GAP-TBC_dom"/>
</dbReference>